<dbReference type="AlphaFoldDB" id="A0A5J5AZB5"/>
<keyword evidence="5" id="KW-0378">Hydrolase</keyword>
<dbReference type="FunFam" id="3.10.20.810:FF:000001">
    <property type="entry name" value="Histidine biosynthesis bifunctional protein HisIE"/>
    <property type="match status" value="1"/>
</dbReference>
<evidence type="ECO:0000256" key="3">
    <source>
        <dbReference type="ARBA" id="ARBA00012721"/>
    </source>
</evidence>
<comment type="pathway">
    <text evidence="2">Amino-acid biosynthesis; L-histidine biosynthesis; L-histidine from 5-phospho-alpha-D-ribose 1-diphosphate: step 3/9.</text>
</comment>
<dbReference type="EMBL" id="CM018041">
    <property type="protein sequence ID" value="KAA8534321.1"/>
    <property type="molecule type" value="Genomic_DNA"/>
</dbReference>
<reference evidence="8 9" key="1">
    <citation type="submission" date="2019-09" db="EMBL/GenBank/DDBJ databases">
        <title>A chromosome-level genome assembly of the Chinese tupelo Nyssa sinensis.</title>
        <authorList>
            <person name="Yang X."/>
            <person name="Kang M."/>
            <person name="Yang Y."/>
            <person name="Xiong H."/>
            <person name="Wang M."/>
            <person name="Zhang Z."/>
            <person name="Wang Z."/>
            <person name="Wu H."/>
            <person name="Ma T."/>
            <person name="Liu J."/>
            <person name="Xi Z."/>
        </authorList>
    </citation>
    <scope>NUCLEOTIDE SEQUENCE [LARGE SCALE GENOMIC DNA]</scope>
    <source>
        <strain evidence="8">J267</strain>
        <tissue evidence="8">Leaf</tissue>
    </source>
</reference>
<accession>A0A5J5AZB5</accession>
<evidence type="ECO:0000256" key="1">
    <source>
        <dbReference type="ARBA" id="ARBA00000024"/>
    </source>
</evidence>
<dbReference type="GO" id="GO:0004635">
    <property type="term" value="F:phosphoribosyl-AMP cyclohydrolase activity"/>
    <property type="evidence" value="ECO:0007669"/>
    <property type="project" value="UniProtKB-EC"/>
</dbReference>
<dbReference type="GO" id="GO:0000105">
    <property type="term" value="P:L-histidine biosynthetic process"/>
    <property type="evidence" value="ECO:0007669"/>
    <property type="project" value="UniProtKB-UniPathway"/>
</dbReference>
<dbReference type="GO" id="GO:0004636">
    <property type="term" value="F:phosphoribosyl-ATP diphosphatase activity"/>
    <property type="evidence" value="ECO:0007669"/>
    <property type="project" value="UniProtKB-ARBA"/>
</dbReference>
<evidence type="ECO:0000259" key="7">
    <source>
        <dbReference type="Pfam" id="PF01502"/>
    </source>
</evidence>
<dbReference type="SUPFAM" id="SSF141734">
    <property type="entry name" value="HisI-like"/>
    <property type="match status" value="1"/>
</dbReference>
<dbReference type="InterPro" id="IPR002496">
    <property type="entry name" value="PRib_AMP_CycHydrolase_dom"/>
</dbReference>
<keyword evidence="6" id="KW-0368">Histidine biosynthesis</keyword>
<proteinExistence type="predicted"/>
<dbReference type="PANTHER" id="PTHR42945">
    <property type="entry name" value="HISTIDINE BIOSYNTHESIS BIFUNCTIONAL PROTEIN"/>
    <property type="match status" value="1"/>
</dbReference>
<protein>
    <recommendedName>
        <fullName evidence="3">phosphoribosyl-AMP cyclohydrolase</fullName>
        <ecNumber evidence="3">3.5.4.19</ecNumber>
    </recommendedName>
</protein>
<evidence type="ECO:0000256" key="6">
    <source>
        <dbReference type="ARBA" id="ARBA00023102"/>
    </source>
</evidence>
<comment type="catalytic activity">
    <reaction evidence="1">
        <text>1-(5-phospho-beta-D-ribosyl)-5'-AMP + H2O = 1-(5-phospho-beta-D-ribosyl)-5-[(5-phospho-beta-D-ribosylamino)methylideneamino]imidazole-4-carboxamide</text>
        <dbReference type="Rhea" id="RHEA:20049"/>
        <dbReference type="ChEBI" id="CHEBI:15377"/>
        <dbReference type="ChEBI" id="CHEBI:58435"/>
        <dbReference type="ChEBI" id="CHEBI:59457"/>
        <dbReference type="EC" id="3.5.4.19"/>
    </reaction>
</comment>
<evidence type="ECO:0000313" key="8">
    <source>
        <dbReference type="EMBL" id="KAA8534321.1"/>
    </source>
</evidence>
<evidence type="ECO:0000256" key="2">
    <source>
        <dbReference type="ARBA" id="ARBA00005169"/>
    </source>
</evidence>
<evidence type="ECO:0000313" key="9">
    <source>
        <dbReference type="Proteomes" id="UP000325577"/>
    </source>
</evidence>
<feature type="domain" description="Phosphoribosyl-AMP cyclohydrolase" evidence="7">
    <location>
        <begin position="246"/>
        <end position="319"/>
    </location>
</feature>
<evidence type="ECO:0000256" key="5">
    <source>
        <dbReference type="ARBA" id="ARBA00022801"/>
    </source>
</evidence>
<organism evidence="8 9">
    <name type="scientific">Nyssa sinensis</name>
    <dbReference type="NCBI Taxonomy" id="561372"/>
    <lineage>
        <taxon>Eukaryota</taxon>
        <taxon>Viridiplantae</taxon>
        <taxon>Streptophyta</taxon>
        <taxon>Embryophyta</taxon>
        <taxon>Tracheophyta</taxon>
        <taxon>Spermatophyta</taxon>
        <taxon>Magnoliopsida</taxon>
        <taxon>eudicotyledons</taxon>
        <taxon>Gunneridae</taxon>
        <taxon>Pentapetalae</taxon>
        <taxon>asterids</taxon>
        <taxon>Cornales</taxon>
        <taxon>Nyssaceae</taxon>
        <taxon>Nyssa</taxon>
    </lineage>
</organism>
<dbReference type="EC" id="3.5.4.19" evidence="3"/>
<name>A0A5J5AZB5_9ASTE</name>
<keyword evidence="4" id="KW-0028">Amino-acid biosynthesis</keyword>
<keyword evidence="9" id="KW-1185">Reference proteome</keyword>
<dbReference type="Pfam" id="PF01502">
    <property type="entry name" value="PRA-CH"/>
    <property type="match status" value="1"/>
</dbReference>
<gene>
    <name evidence="8" type="ORF">F0562_031852</name>
</gene>
<dbReference type="UniPathway" id="UPA00031">
    <property type="reaction ID" value="UER00008"/>
</dbReference>
<dbReference type="Gene3D" id="3.10.20.810">
    <property type="entry name" value="Phosphoribosyl-AMP cyclohydrolase"/>
    <property type="match status" value="1"/>
</dbReference>
<dbReference type="OrthoDB" id="1703565at2759"/>
<dbReference type="PANTHER" id="PTHR42945:SF1">
    <property type="entry name" value="HISTIDINE BIOSYNTHESIS BIFUNCTIONAL PROTEIN HIS7"/>
    <property type="match status" value="1"/>
</dbReference>
<evidence type="ECO:0000256" key="4">
    <source>
        <dbReference type="ARBA" id="ARBA00022605"/>
    </source>
</evidence>
<dbReference type="Proteomes" id="UP000325577">
    <property type="component" value="Linkage Group LG18"/>
</dbReference>
<sequence length="406" mass="46342">MSLSATWTIMPKAKGALQRWRYKNFWTLLGMSSFMLLQRMSRENPSSVDGFTDLMKMCHEIPSIFTLVTVKNKLIETRAFFTELISLTLSVSPLRLSDLTYSQLLRPCPQLSDLIVPVVVLSVFLLGFSNCSLVLLQSHFSSVGWSSSVSDDNDILQLSNFKSSTSAHFILETFLDIILNRNISYLLWRNNLKKKSWCLVSACIQKSDKDLRLQSKVDILLDNVKWDDKGLAVAIAQNVDTGAILMQGFANRDALARTISSRKATFYSRSRSTLWTKGETSMNFINVYDIFLDCDRDSIIYLGKPDGPTCHTGSETCYYTSVFDVLKNPEVEENKLALTTLYSLECTIFNRKAELSGPQNEKPSWTKRLLLNDKLLCSKIRYHECCIGFVKFSFSFLFYRDQIFLN</sequence>
<dbReference type="InterPro" id="IPR038019">
    <property type="entry name" value="PRib_AMP_CycHydrolase_sf"/>
</dbReference>